<dbReference type="EMBL" id="JAWWNJ010000044">
    <property type="protein sequence ID" value="KAK7019250.1"/>
    <property type="molecule type" value="Genomic_DNA"/>
</dbReference>
<accession>A0AAW0B0A8</accession>
<comment type="caution">
    <text evidence="1">The sequence shown here is derived from an EMBL/GenBank/DDBJ whole genome shotgun (WGS) entry which is preliminary data.</text>
</comment>
<gene>
    <name evidence="1" type="ORF">R3P38DRAFT_2783078</name>
</gene>
<organism evidence="1 2">
    <name type="scientific">Favolaschia claudopus</name>
    <dbReference type="NCBI Taxonomy" id="2862362"/>
    <lineage>
        <taxon>Eukaryota</taxon>
        <taxon>Fungi</taxon>
        <taxon>Dikarya</taxon>
        <taxon>Basidiomycota</taxon>
        <taxon>Agaricomycotina</taxon>
        <taxon>Agaricomycetes</taxon>
        <taxon>Agaricomycetidae</taxon>
        <taxon>Agaricales</taxon>
        <taxon>Marasmiineae</taxon>
        <taxon>Mycenaceae</taxon>
        <taxon>Favolaschia</taxon>
    </lineage>
</organism>
<dbReference type="Proteomes" id="UP001362999">
    <property type="component" value="Unassembled WGS sequence"/>
</dbReference>
<name>A0AAW0B0A8_9AGAR</name>
<proteinExistence type="predicted"/>
<dbReference type="AlphaFoldDB" id="A0AAW0B0A8"/>
<sequence>MAREENSAQWACRILPGEFYEWTLDSRGVFVTNVFLDSKLQGDFRTILLITHVNADPTGEPDLTVDAAVACLIPNKVRYLFLSLDLINRCQYCWPLYRRQQSLEVRWKYGRNDLCCPLPVAGEQHRFAPQLAESQSFKYTNNVLTFDGESLQCGLLTGDD</sequence>
<evidence type="ECO:0000313" key="1">
    <source>
        <dbReference type="EMBL" id="KAK7019250.1"/>
    </source>
</evidence>
<keyword evidence="2" id="KW-1185">Reference proteome</keyword>
<evidence type="ECO:0000313" key="2">
    <source>
        <dbReference type="Proteomes" id="UP001362999"/>
    </source>
</evidence>
<protein>
    <submittedName>
        <fullName evidence="1">Uncharacterized protein</fullName>
    </submittedName>
</protein>
<reference evidence="1 2" key="1">
    <citation type="journal article" date="2024" name="J Genomics">
        <title>Draft genome sequencing and assembly of Favolaschia claudopus CIRM-BRFM 2984 isolated from oak limbs.</title>
        <authorList>
            <person name="Navarro D."/>
            <person name="Drula E."/>
            <person name="Chaduli D."/>
            <person name="Cazenave R."/>
            <person name="Ahrendt S."/>
            <person name="Wang J."/>
            <person name="Lipzen A."/>
            <person name="Daum C."/>
            <person name="Barry K."/>
            <person name="Grigoriev I.V."/>
            <person name="Favel A."/>
            <person name="Rosso M.N."/>
            <person name="Martin F."/>
        </authorList>
    </citation>
    <scope>NUCLEOTIDE SEQUENCE [LARGE SCALE GENOMIC DNA]</scope>
    <source>
        <strain evidence="1 2">CIRM-BRFM 2984</strain>
    </source>
</reference>